<sequence length="70" mass="7745">MGRANLGQEEPGQAATILNYYFALQHEAKKPLNEAKVLLVGQGSVGKTSRTGDCIRTYALTRVQKYGEFR</sequence>
<reference evidence="1" key="1">
    <citation type="submission" date="2021-05" db="EMBL/GenBank/DDBJ databases">
        <authorList>
            <person name="Pietrasiak N."/>
            <person name="Ward R."/>
            <person name="Stajich J.E."/>
            <person name="Kurbessoian T."/>
        </authorList>
    </citation>
    <scope>NUCLEOTIDE SEQUENCE</scope>
    <source>
        <strain evidence="1">GSE-TBD4-15B</strain>
    </source>
</reference>
<organism evidence="1 2">
    <name type="scientific">Pegethrix bostrychoides GSE-TBD4-15B</name>
    <dbReference type="NCBI Taxonomy" id="2839662"/>
    <lineage>
        <taxon>Bacteria</taxon>
        <taxon>Bacillati</taxon>
        <taxon>Cyanobacteriota</taxon>
        <taxon>Cyanophyceae</taxon>
        <taxon>Oculatellales</taxon>
        <taxon>Oculatellaceae</taxon>
        <taxon>Pegethrix</taxon>
    </lineage>
</organism>
<evidence type="ECO:0000313" key="2">
    <source>
        <dbReference type="Proteomes" id="UP000707356"/>
    </source>
</evidence>
<accession>A0A951PFF6</accession>
<dbReference type="AlphaFoldDB" id="A0A951PFF6"/>
<name>A0A951PFF6_9CYAN</name>
<proteinExistence type="predicted"/>
<evidence type="ECO:0000313" key="1">
    <source>
        <dbReference type="EMBL" id="MBW4468353.1"/>
    </source>
</evidence>
<protein>
    <submittedName>
        <fullName evidence="1">Uncharacterized protein</fullName>
    </submittedName>
</protein>
<dbReference type="Proteomes" id="UP000707356">
    <property type="component" value="Unassembled WGS sequence"/>
</dbReference>
<comment type="caution">
    <text evidence="1">The sequence shown here is derived from an EMBL/GenBank/DDBJ whole genome shotgun (WGS) entry which is preliminary data.</text>
</comment>
<gene>
    <name evidence="1" type="ORF">KME07_23240</name>
</gene>
<reference evidence="1" key="2">
    <citation type="journal article" date="2022" name="Microbiol. Resour. Announc.">
        <title>Metagenome Sequencing to Explore Phylogenomics of Terrestrial Cyanobacteria.</title>
        <authorList>
            <person name="Ward R.D."/>
            <person name="Stajich J.E."/>
            <person name="Johansen J.R."/>
            <person name="Huntemann M."/>
            <person name="Clum A."/>
            <person name="Foster B."/>
            <person name="Foster B."/>
            <person name="Roux S."/>
            <person name="Palaniappan K."/>
            <person name="Varghese N."/>
            <person name="Mukherjee S."/>
            <person name="Reddy T.B.K."/>
            <person name="Daum C."/>
            <person name="Copeland A."/>
            <person name="Chen I.A."/>
            <person name="Ivanova N.N."/>
            <person name="Kyrpides N.C."/>
            <person name="Shapiro N."/>
            <person name="Eloe-Fadrosh E.A."/>
            <person name="Pietrasiak N."/>
        </authorList>
    </citation>
    <scope>NUCLEOTIDE SEQUENCE</scope>
    <source>
        <strain evidence="1">GSE-TBD4-15B</strain>
    </source>
</reference>
<dbReference type="EMBL" id="JAHHHV010000088">
    <property type="protein sequence ID" value="MBW4468353.1"/>
    <property type="molecule type" value="Genomic_DNA"/>
</dbReference>